<dbReference type="CDD" id="cd00887">
    <property type="entry name" value="MoeA"/>
    <property type="match status" value="1"/>
</dbReference>
<comment type="pathway">
    <text evidence="3 13">Cofactor biosynthesis; molybdopterin biosynthesis.</text>
</comment>
<dbReference type="Gene3D" id="3.90.105.10">
    <property type="entry name" value="Molybdopterin biosynthesis moea protein, domain 2"/>
    <property type="match status" value="1"/>
</dbReference>
<sequence>MVEPRHPISVSEAIARIQGHVRRTGSENVPLEQAYGRMLAEPLRASHDVPSFDRSPYDGFAIRAEDSAGASGTNRIRFEVIDRIGAGSVSARTLGPGEAIRIMTGAQLPAGADAVVMLEQTQESPPAQNAGAQEHAADSARPAADPESAASANSAASAGSADSADMSARAFFTVRKPFRAGENISFRGEDMRLGEQILPAGSLIHPGTIALLATFGQQQVNVSKLPLVGILATGTELLEPGAPLEPGKIRNSNGPMIAAQLQRMGIPYRLYAAAADRLGDMLDTVRQALGECDCLITTGGVSVGDYDLLPAVYAELGADVLFNKVAMRPGSVTTVAVWEGRFLFGLSGNPSACYTGFELFARPALLRMMGAERIYPLHTRAALGEDFAKPNPFTRFVRAVYDGVSVTPAGFNKSNAVSSIGRGNALLVLPGGTRGFQAGDAVDVLLPGMEEGAAAWNL</sequence>
<evidence type="ECO:0000256" key="5">
    <source>
        <dbReference type="ARBA" id="ARBA00013269"/>
    </source>
</evidence>
<comment type="similarity">
    <text evidence="4 13">Belongs to the MoeA family.</text>
</comment>
<dbReference type="Pfam" id="PF03453">
    <property type="entry name" value="MoeA_N"/>
    <property type="match status" value="1"/>
</dbReference>
<dbReference type="AlphaFoldDB" id="A0A4Y6UZW3"/>
<dbReference type="InterPro" id="IPR038987">
    <property type="entry name" value="MoeA-like"/>
</dbReference>
<dbReference type="Gene3D" id="3.40.980.10">
    <property type="entry name" value="MoaB/Mog-like domain"/>
    <property type="match status" value="1"/>
</dbReference>
<evidence type="ECO:0000256" key="2">
    <source>
        <dbReference type="ARBA" id="ARBA00002901"/>
    </source>
</evidence>
<dbReference type="Pfam" id="PF03454">
    <property type="entry name" value="MoeA_C"/>
    <property type="match status" value="1"/>
</dbReference>
<dbReference type="EMBL" id="CP041217">
    <property type="protein sequence ID" value="QDH23289.1"/>
    <property type="molecule type" value="Genomic_DNA"/>
</dbReference>
<dbReference type="KEGG" id="saca:FFV09_21925"/>
<evidence type="ECO:0000313" key="17">
    <source>
        <dbReference type="Proteomes" id="UP000316968"/>
    </source>
</evidence>
<evidence type="ECO:0000259" key="15">
    <source>
        <dbReference type="SMART" id="SM00852"/>
    </source>
</evidence>
<evidence type="ECO:0000256" key="14">
    <source>
        <dbReference type="SAM" id="MobiDB-lite"/>
    </source>
</evidence>
<dbReference type="PANTHER" id="PTHR10192">
    <property type="entry name" value="MOLYBDOPTERIN BIOSYNTHESIS PROTEIN"/>
    <property type="match status" value="1"/>
</dbReference>
<dbReference type="FunFam" id="2.170.190.11:FF:000001">
    <property type="entry name" value="Molybdopterin molybdenumtransferase"/>
    <property type="match status" value="1"/>
</dbReference>
<dbReference type="PANTHER" id="PTHR10192:SF5">
    <property type="entry name" value="GEPHYRIN"/>
    <property type="match status" value="1"/>
</dbReference>
<evidence type="ECO:0000256" key="10">
    <source>
        <dbReference type="ARBA" id="ARBA00022842"/>
    </source>
</evidence>
<dbReference type="InterPro" id="IPR005111">
    <property type="entry name" value="MoeA_C_domain_IV"/>
</dbReference>
<evidence type="ECO:0000256" key="7">
    <source>
        <dbReference type="ARBA" id="ARBA00022505"/>
    </source>
</evidence>
<dbReference type="SMART" id="SM00852">
    <property type="entry name" value="MoCF_biosynth"/>
    <property type="match status" value="1"/>
</dbReference>
<evidence type="ECO:0000256" key="4">
    <source>
        <dbReference type="ARBA" id="ARBA00010763"/>
    </source>
</evidence>
<dbReference type="SUPFAM" id="SSF63882">
    <property type="entry name" value="MoeA N-terminal region -like"/>
    <property type="match status" value="2"/>
</dbReference>
<dbReference type="OrthoDB" id="9804758at2"/>
<evidence type="ECO:0000256" key="3">
    <source>
        <dbReference type="ARBA" id="ARBA00005046"/>
    </source>
</evidence>
<name>A0A4Y6UZW3_SACBS</name>
<dbReference type="NCBIfam" id="NF045515">
    <property type="entry name" value="Glp_gephyrin"/>
    <property type="match status" value="1"/>
</dbReference>
<dbReference type="SUPFAM" id="SSF53218">
    <property type="entry name" value="Molybdenum cofactor biosynthesis proteins"/>
    <property type="match status" value="1"/>
</dbReference>
<reference evidence="16 17" key="1">
    <citation type="submission" date="2019-06" db="EMBL/GenBank/DDBJ databases">
        <title>Saccharibacillus brassicae sp. nov., an endophytic bacterium isolated from Chinese cabbage seeds (Brassica pekinensis).</title>
        <authorList>
            <person name="Jiang L."/>
            <person name="Lee J."/>
            <person name="Kim S.W."/>
        </authorList>
    </citation>
    <scope>NUCLEOTIDE SEQUENCE [LARGE SCALE GENOMIC DNA]</scope>
    <source>
        <strain evidence="17">KCTC 43072 / ATSA2</strain>
    </source>
</reference>
<evidence type="ECO:0000256" key="13">
    <source>
        <dbReference type="RuleBase" id="RU365090"/>
    </source>
</evidence>
<evidence type="ECO:0000256" key="1">
    <source>
        <dbReference type="ARBA" id="ARBA00001946"/>
    </source>
</evidence>
<evidence type="ECO:0000256" key="12">
    <source>
        <dbReference type="ARBA" id="ARBA00047317"/>
    </source>
</evidence>
<dbReference type="Pfam" id="PF00994">
    <property type="entry name" value="MoCF_biosynth"/>
    <property type="match status" value="1"/>
</dbReference>
<evidence type="ECO:0000256" key="9">
    <source>
        <dbReference type="ARBA" id="ARBA00022723"/>
    </source>
</evidence>
<dbReference type="Gene3D" id="2.170.190.11">
    <property type="entry name" value="Molybdopterin biosynthesis moea protein, domain 3"/>
    <property type="match status" value="1"/>
</dbReference>
<dbReference type="GO" id="GO:0006777">
    <property type="term" value="P:Mo-molybdopterin cofactor biosynthetic process"/>
    <property type="evidence" value="ECO:0007669"/>
    <property type="project" value="UniProtKB-UniRule"/>
</dbReference>
<proteinExistence type="inferred from homology"/>
<keyword evidence="10 13" id="KW-0460">Magnesium</keyword>
<dbReference type="InterPro" id="IPR036135">
    <property type="entry name" value="MoeA_linker/N_sf"/>
</dbReference>
<keyword evidence="7 13" id="KW-0500">Molybdenum</keyword>
<evidence type="ECO:0000313" key="16">
    <source>
        <dbReference type="EMBL" id="QDH23289.1"/>
    </source>
</evidence>
<evidence type="ECO:0000256" key="11">
    <source>
        <dbReference type="ARBA" id="ARBA00023150"/>
    </source>
</evidence>
<evidence type="ECO:0000256" key="8">
    <source>
        <dbReference type="ARBA" id="ARBA00022679"/>
    </source>
</evidence>
<keyword evidence="17" id="KW-1185">Reference proteome</keyword>
<keyword evidence="11 13" id="KW-0501">Molybdenum cofactor biosynthesis</keyword>
<dbReference type="GO" id="GO:0005829">
    <property type="term" value="C:cytosol"/>
    <property type="evidence" value="ECO:0007669"/>
    <property type="project" value="TreeGrafter"/>
</dbReference>
<comment type="cofactor">
    <cofactor evidence="1 13">
        <name>Mg(2+)</name>
        <dbReference type="ChEBI" id="CHEBI:18420"/>
    </cofactor>
</comment>
<dbReference type="EC" id="2.10.1.1" evidence="5 13"/>
<dbReference type="SUPFAM" id="SSF63867">
    <property type="entry name" value="MoeA C-terminal domain-like"/>
    <property type="match status" value="1"/>
</dbReference>
<feature type="domain" description="MoaB/Mog" evidence="15">
    <location>
        <begin position="229"/>
        <end position="367"/>
    </location>
</feature>
<dbReference type="GO" id="GO:0046872">
    <property type="term" value="F:metal ion binding"/>
    <property type="evidence" value="ECO:0007669"/>
    <property type="project" value="UniProtKB-UniRule"/>
</dbReference>
<dbReference type="Gene3D" id="2.40.340.10">
    <property type="entry name" value="MoeA, C-terminal, domain IV"/>
    <property type="match status" value="1"/>
</dbReference>
<dbReference type="NCBIfam" id="TIGR00177">
    <property type="entry name" value="molyb_syn"/>
    <property type="match status" value="1"/>
</dbReference>
<dbReference type="FunFam" id="3.40.980.10:FF:000004">
    <property type="entry name" value="Molybdopterin molybdenumtransferase"/>
    <property type="match status" value="1"/>
</dbReference>
<feature type="compositionally biased region" description="Polar residues" evidence="14">
    <location>
        <begin position="122"/>
        <end position="131"/>
    </location>
</feature>
<dbReference type="Proteomes" id="UP000316968">
    <property type="component" value="Chromosome"/>
</dbReference>
<keyword evidence="8 13" id="KW-0808">Transferase</keyword>
<dbReference type="InterPro" id="IPR036688">
    <property type="entry name" value="MoeA_C_domain_IV_sf"/>
</dbReference>
<dbReference type="RefSeq" id="WP_141449826.1">
    <property type="nucleotide sequence ID" value="NZ_CP041217.1"/>
</dbReference>
<dbReference type="InterPro" id="IPR005110">
    <property type="entry name" value="MoeA_linker/N"/>
</dbReference>
<comment type="catalytic activity">
    <reaction evidence="12">
        <text>adenylyl-molybdopterin + molybdate = Mo-molybdopterin + AMP + H(+)</text>
        <dbReference type="Rhea" id="RHEA:35047"/>
        <dbReference type="ChEBI" id="CHEBI:15378"/>
        <dbReference type="ChEBI" id="CHEBI:36264"/>
        <dbReference type="ChEBI" id="CHEBI:62727"/>
        <dbReference type="ChEBI" id="CHEBI:71302"/>
        <dbReference type="ChEBI" id="CHEBI:456215"/>
        <dbReference type="EC" id="2.10.1.1"/>
    </reaction>
</comment>
<dbReference type="UniPathway" id="UPA00344"/>
<gene>
    <name evidence="16" type="ORF">FFV09_21925</name>
</gene>
<feature type="compositionally biased region" description="Low complexity" evidence="14">
    <location>
        <begin position="139"/>
        <end position="160"/>
    </location>
</feature>
<evidence type="ECO:0000256" key="6">
    <source>
        <dbReference type="ARBA" id="ARBA00021108"/>
    </source>
</evidence>
<protein>
    <recommendedName>
        <fullName evidence="6 13">Molybdopterin molybdenumtransferase</fullName>
        <ecNumber evidence="5 13">2.10.1.1</ecNumber>
    </recommendedName>
</protein>
<keyword evidence="9 13" id="KW-0479">Metal-binding</keyword>
<feature type="region of interest" description="Disordered" evidence="14">
    <location>
        <begin position="122"/>
        <end position="160"/>
    </location>
</feature>
<dbReference type="InterPro" id="IPR001453">
    <property type="entry name" value="MoaB/Mog_dom"/>
</dbReference>
<organism evidence="16 17">
    <name type="scientific">Saccharibacillus brassicae</name>
    <dbReference type="NCBI Taxonomy" id="2583377"/>
    <lineage>
        <taxon>Bacteria</taxon>
        <taxon>Bacillati</taxon>
        <taxon>Bacillota</taxon>
        <taxon>Bacilli</taxon>
        <taxon>Bacillales</taxon>
        <taxon>Paenibacillaceae</taxon>
        <taxon>Saccharibacillus</taxon>
    </lineage>
</organism>
<dbReference type="GO" id="GO:0061599">
    <property type="term" value="F:molybdopterin molybdotransferase activity"/>
    <property type="evidence" value="ECO:0007669"/>
    <property type="project" value="UniProtKB-UniRule"/>
</dbReference>
<comment type="function">
    <text evidence="2 13">Catalyzes the insertion of molybdate into adenylated molybdopterin with the concomitant release of AMP.</text>
</comment>
<dbReference type="InterPro" id="IPR036425">
    <property type="entry name" value="MoaB/Mog-like_dom_sf"/>
</dbReference>
<accession>A0A4Y6UZW3</accession>